<feature type="non-terminal residue" evidence="1">
    <location>
        <position position="1"/>
    </location>
</feature>
<dbReference type="Proteomes" id="UP000030759">
    <property type="component" value="Unassembled WGS sequence"/>
</dbReference>
<name>A0A061HY02_CRIGR</name>
<proteinExistence type="predicted"/>
<sequence>YKQGDLLESSNSHISLPDRRFQGYLRINWNIQQQILGKCRTGAEKEPAPLLVKFKAIPIKIPMFFVKTEKYHIVFITMAL</sequence>
<evidence type="ECO:0000313" key="1">
    <source>
        <dbReference type="EMBL" id="ERE65503.1"/>
    </source>
</evidence>
<protein>
    <submittedName>
        <fullName evidence="1">Uncharacterized protein</fullName>
    </submittedName>
</protein>
<accession>A0A061HY02</accession>
<reference evidence="2" key="1">
    <citation type="journal article" date="2013" name="Nat. Biotechnol.">
        <title>Chinese hamster genome sequenced from sorted chromosomes.</title>
        <authorList>
            <person name="Brinkrolf K."/>
            <person name="Rupp O."/>
            <person name="Laux H."/>
            <person name="Kollin F."/>
            <person name="Ernst W."/>
            <person name="Linke B."/>
            <person name="Kofler R."/>
            <person name="Romand S."/>
            <person name="Hesse F."/>
            <person name="Budach W.E."/>
            <person name="Galosy S."/>
            <person name="Muller D."/>
            <person name="Noll T."/>
            <person name="Wienberg J."/>
            <person name="Jostock T."/>
            <person name="Leonard M."/>
            <person name="Grillari J."/>
            <person name="Tauch A."/>
            <person name="Goesmann A."/>
            <person name="Helk B."/>
            <person name="Mott J.E."/>
            <person name="Puhler A."/>
            <person name="Borth N."/>
        </authorList>
    </citation>
    <scope>NUCLEOTIDE SEQUENCE [LARGE SCALE GENOMIC DNA]</scope>
    <source>
        <strain evidence="2">17A/GY</strain>
    </source>
</reference>
<dbReference type="AlphaFoldDB" id="A0A061HY02"/>
<organism evidence="1 2">
    <name type="scientific">Cricetulus griseus</name>
    <name type="common">Chinese hamster</name>
    <name type="synonym">Cricetulus barabensis griseus</name>
    <dbReference type="NCBI Taxonomy" id="10029"/>
    <lineage>
        <taxon>Eukaryota</taxon>
        <taxon>Metazoa</taxon>
        <taxon>Chordata</taxon>
        <taxon>Craniata</taxon>
        <taxon>Vertebrata</taxon>
        <taxon>Euteleostomi</taxon>
        <taxon>Mammalia</taxon>
        <taxon>Eutheria</taxon>
        <taxon>Euarchontoglires</taxon>
        <taxon>Glires</taxon>
        <taxon>Rodentia</taxon>
        <taxon>Myomorpha</taxon>
        <taxon>Muroidea</taxon>
        <taxon>Cricetidae</taxon>
        <taxon>Cricetinae</taxon>
        <taxon>Cricetulus</taxon>
    </lineage>
</organism>
<evidence type="ECO:0000313" key="2">
    <source>
        <dbReference type="Proteomes" id="UP000030759"/>
    </source>
</evidence>
<dbReference type="EMBL" id="KE683970">
    <property type="protein sequence ID" value="ERE65503.1"/>
    <property type="molecule type" value="Genomic_DNA"/>
</dbReference>
<gene>
    <name evidence="1" type="ORF">H671_xg20179</name>
</gene>